<dbReference type="GO" id="GO:0016887">
    <property type="term" value="F:ATP hydrolysis activity"/>
    <property type="evidence" value="ECO:0007669"/>
    <property type="project" value="InterPro"/>
</dbReference>
<dbReference type="EMBL" id="QGTQ01000040">
    <property type="protein sequence ID" value="PWV90632.1"/>
    <property type="molecule type" value="Genomic_DNA"/>
</dbReference>
<sequence>MDHTITIQCTAVEMSFKKKKALHNVTFAAKSGSIVGLLGPNGAGKSTLMRILIGILEPTAGTVEVLGRKPGVETLGQLSFLPDRGHLPNWLTADQWLGYAAGIYPDWDIALEREWVRKQEVDRSTSIGTMSRGQEARLQLLTCLSRRTKLVILDEPFTGVDLLSRERISSAIAEETADGDRTFLIATHDIREMESMFDRIILIGDGTIKGVYDTEKLRDDGRSVESCYREVFA</sequence>
<dbReference type="SMART" id="SM00382">
    <property type="entry name" value="AAA"/>
    <property type="match status" value="1"/>
</dbReference>
<dbReference type="InterPro" id="IPR003439">
    <property type="entry name" value="ABC_transporter-like_ATP-bd"/>
</dbReference>
<dbReference type="Gene3D" id="3.40.50.300">
    <property type="entry name" value="P-loop containing nucleotide triphosphate hydrolases"/>
    <property type="match status" value="1"/>
</dbReference>
<protein>
    <submittedName>
        <fullName evidence="4">ABC-2 type transport system ATP-binding protein</fullName>
    </submittedName>
</protein>
<evidence type="ECO:0000313" key="4">
    <source>
        <dbReference type="EMBL" id="PWV90632.1"/>
    </source>
</evidence>
<comment type="caution">
    <text evidence="4">The sequence shown here is derived from an EMBL/GenBank/DDBJ whole genome shotgun (WGS) entry which is preliminary data.</text>
</comment>
<feature type="domain" description="ABC transporter" evidence="3">
    <location>
        <begin position="7"/>
        <end position="230"/>
    </location>
</feature>
<evidence type="ECO:0000256" key="2">
    <source>
        <dbReference type="ARBA" id="ARBA00022840"/>
    </source>
</evidence>
<proteinExistence type="predicted"/>
<evidence type="ECO:0000313" key="5">
    <source>
        <dbReference type="Proteomes" id="UP000246635"/>
    </source>
</evidence>
<dbReference type="InterPro" id="IPR027417">
    <property type="entry name" value="P-loop_NTPase"/>
</dbReference>
<dbReference type="PANTHER" id="PTHR43158">
    <property type="entry name" value="SKFA PEPTIDE EXPORT ATP-BINDING PROTEIN SKFE"/>
    <property type="match status" value="1"/>
</dbReference>
<keyword evidence="5" id="KW-1185">Reference proteome</keyword>
<dbReference type="AlphaFoldDB" id="A0A2V2YHG5"/>
<dbReference type="Proteomes" id="UP000246635">
    <property type="component" value="Unassembled WGS sequence"/>
</dbReference>
<dbReference type="CDD" id="cd03230">
    <property type="entry name" value="ABC_DR_subfamily_A"/>
    <property type="match status" value="1"/>
</dbReference>
<evidence type="ECO:0000259" key="3">
    <source>
        <dbReference type="PROSITE" id="PS50893"/>
    </source>
</evidence>
<dbReference type="InterPro" id="IPR003593">
    <property type="entry name" value="AAA+_ATPase"/>
</dbReference>
<dbReference type="Pfam" id="PF00005">
    <property type="entry name" value="ABC_tran"/>
    <property type="match status" value="1"/>
</dbReference>
<dbReference type="SUPFAM" id="SSF52540">
    <property type="entry name" value="P-loop containing nucleoside triphosphate hydrolases"/>
    <property type="match status" value="1"/>
</dbReference>
<gene>
    <name evidence="4" type="ORF">DFQ01_14014</name>
</gene>
<keyword evidence="2 4" id="KW-0067">ATP-binding</keyword>
<accession>A0A2V2YHG5</accession>
<evidence type="ECO:0000256" key="1">
    <source>
        <dbReference type="ARBA" id="ARBA00022741"/>
    </source>
</evidence>
<dbReference type="PROSITE" id="PS50893">
    <property type="entry name" value="ABC_TRANSPORTER_2"/>
    <property type="match status" value="1"/>
</dbReference>
<name>A0A2V2YHG5_9BACL</name>
<organism evidence="4 5">
    <name type="scientific">Paenibacillus cellulosilyticus</name>
    <dbReference type="NCBI Taxonomy" id="375489"/>
    <lineage>
        <taxon>Bacteria</taxon>
        <taxon>Bacillati</taxon>
        <taxon>Bacillota</taxon>
        <taxon>Bacilli</taxon>
        <taxon>Bacillales</taxon>
        <taxon>Paenibacillaceae</taxon>
        <taxon>Paenibacillus</taxon>
    </lineage>
</organism>
<reference evidence="4 5" key="1">
    <citation type="submission" date="2018-05" db="EMBL/GenBank/DDBJ databases">
        <title>Genomic Encyclopedia of Type Strains, Phase III (KMG-III): the genomes of soil and plant-associated and newly described type strains.</title>
        <authorList>
            <person name="Whitman W."/>
        </authorList>
    </citation>
    <scope>NUCLEOTIDE SEQUENCE [LARGE SCALE GENOMIC DNA]</scope>
    <source>
        <strain evidence="4 5">CECT 5696</strain>
    </source>
</reference>
<dbReference type="GO" id="GO:0005524">
    <property type="term" value="F:ATP binding"/>
    <property type="evidence" value="ECO:0007669"/>
    <property type="project" value="UniProtKB-KW"/>
</dbReference>
<keyword evidence="1" id="KW-0547">Nucleotide-binding</keyword>
<dbReference type="PANTHER" id="PTHR43158:SF1">
    <property type="entry name" value="ABC TRANSPORTER, ATP-BINDING PROTEIN"/>
    <property type="match status" value="1"/>
</dbReference>